<sequence length="494" mass="54114">MKPGGIVKKLWLATTLLVILTMGLTTLSQLWLLEKTYYRQQSDRLLTEARAAAADLAEENNSQTVFQQLQGLANSLQATVFLTDREGTIVLTARSGWGHGMMHGMGLGMGMGMGHQWLSGNVSQSQTKVDMSQILAGAEIIYRGHHPMFNTEILTAAVPVKKAASVVGALVVNTPLQPIDNNLRALQGTSLYSLLGGLLLAALVSWLLSRYLSGPLLQMQEVAKSMAQGDYSRRVDVTRNDEIGWLAESLNSLACQLAEKISLLRRIDQTRRDFVAGVSHELRTPLTIIQGNAEALLDGVVKDPAKQRQYLNNILEETLRLRRLTSELLDMRKIELGEVILNKQAVDAVSLFNSVVNKMQDLAAARGIVLRFVPPSRPILITADSDRLGQILINLTENALRFSPPGGEVLVTLAEHRQALIAEVKDNGPGIPEEEQPFIWDKFYKVDKSRCRSAGGTGLGLAIVKQLVELHGGTVSLSSKPGRGTTFRFTIPKQ</sequence>
<dbReference type="PROSITE" id="PS50109">
    <property type="entry name" value="HIS_KIN"/>
    <property type="match status" value="1"/>
</dbReference>
<dbReference type="EMBL" id="CAOS01000015">
    <property type="protein sequence ID" value="CCO09367.1"/>
    <property type="molecule type" value="Genomic_DNA"/>
</dbReference>
<evidence type="ECO:0000256" key="1">
    <source>
        <dbReference type="ARBA" id="ARBA00000085"/>
    </source>
</evidence>
<dbReference type="Pfam" id="PF02518">
    <property type="entry name" value="HATPase_c"/>
    <property type="match status" value="1"/>
</dbReference>
<dbReference type="Proteomes" id="UP000009315">
    <property type="component" value="Unassembled WGS sequence"/>
</dbReference>
<evidence type="ECO:0000259" key="11">
    <source>
        <dbReference type="PROSITE" id="PS50885"/>
    </source>
</evidence>
<evidence type="ECO:0000259" key="10">
    <source>
        <dbReference type="PROSITE" id="PS50109"/>
    </source>
</evidence>
<keyword evidence="4" id="KW-0597">Phosphoprotein</keyword>
<dbReference type="InterPro" id="IPR004358">
    <property type="entry name" value="Sig_transdc_His_kin-like_C"/>
</dbReference>
<feature type="transmembrane region" description="Helical" evidence="9">
    <location>
        <begin position="191"/>
        <end position="209"/>
    </location>
</feature>
<dbReference type="SMART" id="SM00387">
    <property type="entry name" value="HATPase_c"/>
    <property type="match status" value="1"/>
</dbReference>
<dbReference type="Gene3D" id="1.10.287.130">
    <property type="match status" value="1"/>
</dbReference>
<dbReference type="SMART" id="SM00304">
    <property type="entry name" value="HAMP"/>
    <property type="match status" value="1"/>
</dbReference>
<comment type="subcellular location">
    <subcellularLocation>
        <location evidence="2">Membrane</location>
    </subcellularLocation>
</comment>
<dbReference type="STRING" id="1121428.DESHY_80034"/>
<dbReference type="InterPro" id="IPR036890">
    <property type="entry name" value="HATPase_C_sf"/>
</dbReference>
<dbReference type="PRINTS" id="PR00344">
    <property type="entry name" value="BCTRLSENSOR"/>
</dbReference>
<dbReference type="SUPFAM" id="SSF55874">
    <property type="entry name" value="ATPase domain of HSP90 chaperone/DNA topoisomerase II/histidine kinase"/>
    <property type="match status" value="1"/>
</dbReference>
<dbReference type="InterPro" id="IPR036097">
    <property type="entry name" value="HisK_dim/P_sf"/>
</dbReference>
<protein>
    <recommendedName>
        <fullName evidence="3">histidine kinase</fullName>
        <ecNumber evidence="3">2.7.13.3</ecNumber>
    </recommendedName>
</protein>
<evidence type="ECO:0000313" key="12">
    <source>
        <dbReference type="EMBL" id="CCO09367.1"/>
    </source>
</evidence>
<keyword evidence="7" id="KW-0902">Two-component regulatory system</keyword>
<name>K8E113_9FIRM</name>
<dbReference type="Gene3D" id="6.10.340.10">
    <property type="match status" value="1"/>
</dbReference>
<keyword evidence="6 12" id="KW-0418">Kinase</keyword>
<dbReference type="CDD" id="cd06225">
    <property type="entry name" value="HAMP"/>
    <property type="match status" value="1"/>
</dbReference>
<dbReference type="InterPro" id="IPR050736">
    <property type="entry name" value="Sensor_HK_Regulatory"/>
</dbReference>
<evidence type="ECO:0000256" key="9">
    <source>
        <dbReference type="SAM" id="Phobius"/>
    </source>
</evidence>
<evidence type="ECO:0000256" key="7">
    <source>
        <dbReference type="ARBA" id="ARBA00023012"/>
    </source>
</evidence>
<keyword evidence="13" id="KW-1185">Reference proteome</keyword>
<dbReference type="Pfam" id="PF00672">
    <property type="entry name" value="HAMP"/>
    <property type="match status" value="1"/>
</dbReference>
<dbReference type="Gene3D" id="3.30.565.10">
    <property type="entry name" value="Histidine kinase-like ATPase, C-terminal domain"/>
    <property type="match status" value="1"/>
</dbReference>
<accession>K8E113</accession>
<dbReference type="Pfam" id="PF00512">
    <property type="entry name" value="HisKA"/>
    <property type="match status" value="1"/>
</dbReference>
<keyword evidence="9" id="KW-0812">Transmembrane</keyword>
<dbReference type="RefSeq" id="WP_008413353.1">
    <property type="nucleotide sequence ID" value="NZ_CAOS01000015.1"/>
</dbReference>
<dbReference type="FunFam" id="3.30.565.10:FF:000006">
    <property type="entry name" value="Sensor histidine kinase WalK"/>
    <property type="match status" value="1"/>
</dbReference>
<dbReference type="CDD" id="cd00075">
    <property type="entry name" value="HATPase"/>
    <property type="match status" value="1"/>
</dbReference>
<comment type="caution">
    <text evidence="12">The sequence shown here is derived from an EMBL/GenBank/DDBJ whole genome shotgun (WGS) entry which is preliminary data.</text>
</comment>
<feature type="domain" description="Histidine kinase" evidence="10">
    <location>
        <begin position="277"/>
        <end position="494"/>
    </location>
</feature>
<dbReference type="SMART" id="SM00388">
    <property type="entry name" value="HisKA"/>
    <property type="match status" value="1"/>
</dbReference>
<evidence type="ECO:0000313" key="13">
    <source>
        <dbReference type="Proteomes" id="UP000009315"/>
    </source>
</evidence>
<evidence type="ECO:0000256" key="3">
    <source>
        <dbReference type="ARBA" id="ARBA00012438"/>
    </source>
</evidence>
<comment type="catalytic activity">
    <reaction evidence="1">
        <text>ATP + protein L-histidine = ADP + protein N-phospho-L-histidine.</text>
        <dbReference type="EC" id="2.7.13.3"/>
    </reaction>
</comment>
<dbReference type="SUPFAM" id="SSF158472">
    <property type="entry name" value="HAMP domain-like"/>
    <property type="match status" value="1"/>
</dbReference>
<dbReference type="InterPro" id="IPR003660">
    <property type="entry name" value="HAMP_dom"/>
</dbReference>
<dbReference type="GO" id="GO:0016020">
    <property type="term" value="C:membrane"/>
    <property type="evidence" value="ECO:0007669"/>
    <property type="project" value="UniProtKB-SubCell"/>
</dbReference>
<dbReference type="EC" id="2.7.13.3" evidence="3"/>
<feature type="domain" description="HAMP" evidence="11">
    <location>
        <begin position="210"/>
        <end position="262"/>
    </location>
</feature>
<dbReference type="InterPro" id="IPR003661">
    <property type="entry name" value="HisK_dim/P_dom"/>
</dbReference>
<dbReference type="InterPro" id="IPR003594">
    <property type="entry name" value="HATPase_dom"/>
</dbReference>
<dbReference type="PROSITE" id="PS50885">
    <property type="entry name" value="HAMP"/>
    <property type="match status" value="1"/>
</dbReference>
<evidence type="ECO:0000256" key="6">
    <source>
        <dbReference type="ARBA" id="ARBA00022777"/>
    </source>
</evidence>
<dbReference type="OrthoDB" id="112712at2"/>
<keyword evidence="9" id="KW-1133">Transmembrane helix</keyword>
<dbReference type="eggNOG" id="COG2205">
    <property type="taxonomic scope" value="Bacteria"/>
</dbReference>
<dbReference type="GO" id="GO:0000155">
    <property type="term" value="F:phosphorelay sensor kinase activity"/>
    <property type="evidence" value="ECO:0007669"/>
    <property type="project" value="InterPro"/>
</dbReference>
<dbReference type="FunFam" id="1.10.287.130:FF:000001">
    <property type="entry name" value="Two-component sensor histidine kinase"/>
    <property type="match status" value="1"/>
</dbReference>
<keyword evidence="5" id="KW-0808">Transferase</keyword>
<dbReference type="CDD" id="cd00082">
    <property type="entry name" value="HisKA"/>
    <property type="match status" value="1"/>
</dbReference>
<dbReference type="PANTHER" id="PTHR43711:SF1">
    <property type="entry name" value="HISTIDINE KINASE 1"/>
    <property type="match status" value="1"/>
</dbReference>
<reference evidence="12 13" key="1">
    <citation type="journal article" date="2013" name="Genome Announc.">
        <title>Genome Sequence of the Sulfate-Reducing Bacterium Desulfotomaculum hydrothermale Lam5(T).</title>
        <authorList>
            <person name="Amin O."/>
            <person name="Fardeau M.L."/>
            <person name="Valette O."/>
            <person name="Hirschler-Rea A."/>
            <person name="Barbe V."/>
            <person name="Medigue C."/>
            <person name="Vacherie B."/>
            <person name="Ollivier B."/>
            <person name="Bertin P.N."/>
            <person name="Dolla A."/>
        </authorList>
    </citation>
    <scope>NUCLEOTIDE SEQUENCE [LARGE SCALE GENOMIC DNA]</scope>
    <source>
        <strain evidence="13">Lam5 / DSM 18033</strain>
    </source>
</reference>
<keyword evidence="8 9" id="KW-0472">Membrane</keyword>
<organism evidence="12 13">
    <name type="scientific">Desulforamulus hydrothermalis Lam5 = DSM 18033</name>
    <dbReference type="NCBI Taxonomy" id="1121428"/>
    <lineage>
        <taxon>Bacteria</taxon>
        <taxon>Bacillati</taxon>
        <taxon>Bacillota</taxon>
        <taxon>Clostridia</taxon>
        <taxon>Eubacteriales</taxon>
        <taxon>Peptococcaceae</taxon>
        <taxon>Desulforamulus</taxon>
    </lineage>
</organism>
<evidence type="ECO:0000256" key="2">
    <source>
        <dbReference type="ARBA" id="ARBA00004370"/>
    </source>
</evidence>
<dbReference type="PANTHER" id="PTHR43711">
    <property type="entry name" value="TWO-COMPONENT HISTIDINE KINASE"/>
    <property type="match status" value="1"/>
</dbReference>
<evidence type="ECO:0000256" key="5">
    <source>
        <dbReference type="ARBA" id="ARBA00022679"/>
    </source>
</evidence>
<proteinExistence type="predicted"/>
<gene>
    <name evidence="12" type="ORF">DESHY_80034</name>
</gene>
<evidence type="ECO:0000256" key="8">
    <source>
        <dbReference type="ARBA" id="ARBA00023136"/>
    </source>
</evidence>
<dbReference type="InterPro" id="IPR005467">
    <property type="entry name" value="His_kinase_dom"/>
</dbReference>
<dbReference type="AlphaFoldDB" id="K8E113"/>
<evidence type="ECO:0000256" key="4">
    <source>
        <dbReference type="ARBA" id="ARBA00022553"/>
    </source>
</evidence>
<dbReference type="SUPFAM" id="SSF47384">
    <property type="entry name" value="Homodimeric domain of signal transducing histidine kinase"/>
    <property type="match status" value="1"/>
</dbReference>